<feature type="non-terminal residue" evidence="2">
    <location>
        <position position="1"/>
    </location>
</feature>
<dbReference type="EMBL" id="AAIEQN010000072">
    <property type="protein sequence ID" value="ECD4200451.1"/>
    <property type="molecule type" value="Genomic_DNA"/>
</dbReference>
<proteinExistence type="predicted"/>
<accession>A0A5Y2E1Q4</accession>
<sequence>YANWKFEAEEHEKRLATAQADARQQFRTDAAFFESYLAGVLAETEWPRETLVAFEVKPELSAVLLDVDLAEIEDFPDKIYGVNARGTELTEKAMTQKAVRENYARHVHGCLFRLVGIVLHTLPFDNVIVSGFTQRVSKRTGYLEDEYILSCKCSRSQMSSVNFAGLEHIDPVEALGDHPVIRKMSSTFIFQPIEPLTL</sequence>
<comment type="caution">
    <text evidence="2">The sequence shown here is derived from an EMBL/GenBank/DDBJ whole genome shotgun (WGS) entry which is preliminary data.</text>
</comment>
<evidence type="ECO:0000256" key="1">
    <source>
        <dbReference type="SAM" id="Coils"/>
    </source>
</evidence>
<name>A0A5Y2E1Q4_SALMU</name>
<dbReference type="AlphaFoldDB" id="A0A5Y2E1Q4"/>
<protein>
    <submittedName>
        <fullName evidence="2">Uncharacterized protein</fullName>
    </submittedName>
</protein>
<gene>
    <name evidence="2" type="ORF">E0Y79_22700</name>
</gene>
<reference evidence="2" key="1">
    <citation type="submission" date="2019-03" db="EMBL/GenBank/DDBJ databases">
        <authorList>
            <person name="Ashton P.M."/>
            <person name="Dallman T."/>
            <person name="Nair S."/>
            <person name="De Pinna E."/>
            <person name="Peters T."/>
            <person name="Grant K."/>
        </authorList>
    </citation>
    <scope>NUCLEOTIDE SEQUENCE</scope>
    <source>
        <strain evidence="2">301730</strain>
    </source>
</reference>
<organism evidence="2">
    <name type="scientific">Salmonella muenchen</name>
    <dbReference type="NCBI Taxonomy" id="596"/>
    <lineage>
        <taxon>Bacteria</taxon>
        <taxon>Pseudomonadati</taxon>
        <taxon>Pseudomonadota</taxon>
        <taxon>Gammaproteobacteria</taxon>
        <taxon>Enterobacterales</taxon>
        <taxon>Enterobacteriaceae</taxon>
        <taxon>Salmonella</taxon>
    </lineage>
</organism>
<keyword evidence="1" id="KW-0175">Coiled coil</keyword>
<evidence type="ECO:0000313" key="2">
    <source>
        <dbReference type="EMBL" id="ECD4200451.1"/>
    </source>
</evidence>
<feature type="coiled-coil region" evidence="1">
    <location>
        <begin position="1"/>
        <end position="28"/>
    </location>
</feature>